<evidence type="ECO:0000256" key="4">
    <source>
        <dbReference type="ARBA" id="ARBA00022803"/>
    </source>
</evidence>
<dbReference type="InterPro" id="IPR033891">
    <property type="entry name" value="TTC38"/>
</dbReference>
<reference evidence="5 6" key="1">
    <citation type="journal article" date="2021" name="Elife">
        <title>Chloroplast acquisition without the gene transfer in kleptoplastic sea slugs, Plakobranchus ocellatus.</title>
        <authorList>
            <person name="Maeda T."/>
            <person name="Takahashi S."/>
            <person name="Yoshida T."/>
            <person name="Shimamura S."/>
            <person name="Takaki Y."/>
            <person name="Nagai Y."/>
            <person name="Toyoda A."/>
            <person name="Suzuki Y."/>
            <person name="Arimoto A."/>
            <person name="Ishii H."/>
            <person name="Satoh N."/>
            <person name="Nishiyama T."/>
            <person name="Hasebe M."/>
            <person name="Maruyama T."/>
            <person name="Minagawa J."/>
            <person name="Obokata J."/>
            <person name="Shigenobu S."/>
        </authorList>
    </citation>
    <scope>NUCLEOTIDE SEQUENCE [LARGE SCALE GENOMIC DNA]</scope>
</reference>
<dbReference type="AlphaFoldDB" id="A0AAV4CQ61"/>
<evidence type="ECO:0000256" key="1">
    <source>
        <dbReference type="ARBA" id="ARBA00005857"/>
    </source>
</evidence>
<dbReference type="SUPFAM" id="SSF48452">
    <property type="entry name" value="TPR-like"/>
    <property type="match status" value="1"/>
</dbReference>
<proteinExistence type="inferred from homology"/>
<gene>
    <name evidence="5" type="ORF">PoB_006048500</name>
</gene>
<evidence type="ECO:0000313" key="6">
    <source>
        <dbReference type="Proteomes" id="UP000735302"/>
    </source>
</evidence>
<evidence type="ECO:0000256" key="3">
    <source>
        <dbReference type="ARBA" id="ARBA00022737"/>
    </source>
</evidence>
<dbReference type="PANTHER" id="PTHR16263:SF4">
    <property type="entry name" value="TETRATRICOPEPTIDE REPEAT PROTEIN 38"/>
    <property type="match status" value="1"/>
</dbReference>
<comment type="caution">
    <text evidence="5">The sequence shown here is derived from an EMBL/GenBank/DDBJ whole genome shotgun (WGS) entry which is preliminary data.</text>
</comment>
<dbReference type="PANTHER" id="PTHR16263">
    <property type="entry name" value="TETRATRICOPEPTIDE REPEAT PROTEIN 38"/>
    <property type="match status" value="1"/>
</dbReference>
<evidence type="ECO:0000256" key="2">
    <source>
        <dbReference type="ARBA" id="ARBA00019992"/>
    </source>
</evidence>
<accession>A0AAV4CQ61</accession>
<dbReference type="EMBL" id="BLXT01006839">
    <property type="protein sequence ID" value="GFO33980.1"/>
    <property type="molecule type" value="Genomic_DNA"/>
</dbReference>
<dbReference type="InterPro" id="IPR011990">
    <property type="entry name" value="TPR-like_helical_dom_sf"/>
</dbReference>
<dbReference type="Proteomes" id="UP000735302">
    <property type="component" value="Unassembled WGS sequence"/>
</dbReference>
<keyword evidence="6" id="KW-1185">Reference proteome</keyword>
<keyword evidence="4" id="KW-0802">TPR repeat</keyword>
<protein>
    <recommendedName>
        <fullName evidence="2">Tetratricopeptide repeat protein 38</fullName>
    </recommendedName>
</protein>
<organism evidence="5 6">
    <name type="scientific">Plakobranchus ocellatus</name>
    <dbReference type="NCBI Taxonomy" id="259542"/>
    <lineage>
        <taxon>Eukaryota</taxon>
        <taxon>Metazoa</taxon>
        <taxon>Spiralia</taxon>
        <taxon>Lophotrochozoa</taxon>
        <taxon>Mollusca</taxon>
        <taxon>Gastropoda</taxon>
        <taxon>Heterobranchia</taxon>
        <taxon>Euthyneura</taxon>
        <taxon>Panpulmonata</taxon>
        <taxon>Sacoglossa</taxon>
        <taxon>Placobranchoidea</taxon>
        <taxon>Plakobranchidae</taxon>
        <taxon>Plakobranchus</taxon>
    </lineage>
</organism>
<sequence length="197" mass="21727">MHSKWRGSQEWRRMGMPLTTGSEEACKLYDAIVTQYAGWYDDPSVGGMGGTLSKLAAADPNFVMGQVVTNGLEALGTGRSVKLDSSFKADIDRMVQLAKGAGLTERERKHASAVALFADGYILGMHAFGLEEMNMYALAEEAARKALDLNPLDGWATHSICHVMEMTGRQQEGIKMMEETDKNWTVSVYEKTFYNGL</sequence>
<name>A0AAV4CQ61_9GAST</name>
<keyword evidence="3" id="KW-0677">Repeat</keyword>
<comment type="similarity">
    <text evidence="1">Belongs to the TTC38 family.</text>
</comment>
<evidence type="ECO:0000313" key="5">
    <source>
        <dbReference type="EMBL" id="GFO33980.1"/>
    </source>
</evidence>